<organism evidence="2 3">
    <name type="scientific">Polaribacter vadi</name>
    <dbReference type="NCBI Taxonomy" id="1774273"/>
    <lineage>
        <taxon>Bacteria</taxon>
        <taxon>Pseudomonadati</taxon>
        <taxon>Bacteroidota</taxon>
        <taxon>Flavobacteriia</taxon>
        <taxon>Flavobacteriales</taxon>
        <taxon>Flavobacteriaceae</taxon>
    </lineage>
</organism>
<dbReference type="KEGG" id="pob:LPB03_16255"/>
<dbReference type="AlphaFoldDB" id="A0A1B8TNZ4"/>
<evidence type="ECO:0000313" key="3">
    <source>
        <dbReference type="Proteomes" id="UP000092584"/>
    </source>
</evidence>
<dbReference type="Proteomes" id="UP000092584">
    <property type="component" value="Unassembled WGS sequence"/>
</dbReference>
<proteinExistence type="predicted"/>
<evidence type="ECO:0000256" key="1">
    <source>
        <dbReference type="SAM" id="SignalP"/>
    </source>
</evidence>
<dbReference type="PANTHER" id="PTHR47406">
    <property type="entry name" value="COAGULATION FACTOR 5/8 TYPE, C-TERMINAL"/>
    <property type="match status" value="1"/>
</dbReference>
<dbReference type="Pfam" id="PF16126">
    <property type="entry name" value="DUF4838"/>
    <property type="match status" value="1"/>
</dbReference>
<protein>
    <recommendedName>
        <fullName evidence="4">DUF4838 domain-containing protein</fullName>
    </recommendedName>
</protein>
<evidence type="ECO:0008006" key="4">
    <source>
        <dbReference type="Google" id="ProtNLM"/>
    </source>
</evidence>
<comment type="caution">
    <text evidence="2">The sequence shown here is derived from an EMBL/GenBank/DDBJ whole genome shotgun (WGS) entry which is preliminary data.</text>
</comment>
<dbReference type="PANTHER" id="PTHR47406:SF2">
    <property type="entry name" value="ALPHA GLUCURONIDASE N-TERMINAL DOMAIN-CONTAINING PROTEIN"/>
    <property type="match status" value="1"/>
</dbReference>
<dbReference type="EMBL" id="LSFM01000027">
    <property type="protein sequence ID" value="OBY61353.1"/>
    <property type="molecule type" value="Genomic_DNA"/>
</dbReference>
<feature type="chain" id="PRO_5008615365" description="DUF4838 domain-containing protein" evidence="1">
    <location>
        <begin position="20"/>
        <end position="725"/>
    </location>
</feature>
<sequence length="725" mass="84759">MFKKNIYLIIFFFSLTSCAQNKVTLFSKKNKIAPKISIPLSADILVTNAANKFNSNFKIVTGETLHIERSNSLNKNYNYILLRVNPTQKEDFCIYKKDQNITIQGTTSQNLEYAIEDFFKRYTNLNFEAIKGNIEEYSIADTIEIPEQFSECSSPIFEYREPYYSSNFDSNFRAWNKTNFLELEWGIWGHNLNKVVKDIDVPESIYAKVGNKRVKDQYCFTSDSLFKHVNEKVKLTYNSDHALNKYMILPNDNDIVCTCGTCKAAGNTNTDAAPAVFTFLNKLAKDNRNLSFFTAAYITVKNIPRFKAESNTGIFYSTIDIQKGIAIENSKYFKEFQEDIVKWRKYVNNVYIWDYTVNFDNYFDIYPIIKVTQQNLKLYNKLGVNGVFLHGSEYDYSTFQELKATLFAKLLWNPNINVDQEINDYFHTRFSTKLADVLTNYYTFIENSFYTNKKELSIYSGINKTVKKYLDPKVFFEFYNEFDTHTQQNKFDKDYLKIATGLTFLKLEIMRDYGFGSYGFGTLNEDNEIIVKNEAAVLLDHLSAYSKAATLKTYNERNYKIDDYINSWRKTIFKYHKRKHYFYKKDFEVISKLDEDYQNTKILNDGAFGLKDYNTNWHISSIDNLVLKIKKEDISKSKKITFSFLQDIKHKIYYPSSIEILDADFKIIKRIKLKTDTTILDTKEVSIDLPSEFDNKQLSDSFIIKVIKPIIAGKNALACDEIIFN</sequence>
<gene>
    <name evidence="2" type="ORF">LPB3_16195</name>
</gene>
<dbReference type="STRING" id="1774273.LPB03_16255"/>
<keyword evidence="1" id="KW-0732">Signal</keyword>
<name>A0A1B8TNZ4_9FLAO</name>
<keyword evidence="3" id="KW-1185">Reference proteome</keyword>
<accession>A0A1B8TNZ4</accession>
<dbReference type="PROSITE" id="PS51257">
    <property type="entry name" value="PROKAR_LIPOPROTEIN"/>
    <property type="match status" value="1"/>
</dbReference>
<feature type="signal peptide" evidence="1">
    <location>
        <begin position="1"/>
        <end position="19"/>
    </location>
</feature>
<evidence type="ECO:0000313" key="2">
    <source>
        <dbReference type="EMBL" id="OBY61353.1"/>
    </source>
</evidence>
<reference evidence="3" key="1">
    <citation type="submission" date="2016-02" db="EMBL/GenBank/DDBJ databases">
        <authorList>
            <person name="Shin S.-K."/>
            <person name="Yi H."/>
            <person name="Kim E."/>
        </authorList>
    </citation>
    <scope>NUCLEOTIDE SEQUENCE [LARGE SCALE GENOMIC DNA]</scope>
    <source>
        <strain evidence="3">LPB0003</strain>
    </source>
</reference>
<dbReference type="OrthoDB" id="1099022at2"/>
<dbReference type="InterPro" id="IPR032287">
    <property type="entry name" value="DUF4838"/>
</dbReference>